<dbReference type="InterPro" id="IPR032423">
    <property type="entry name" value="AAA_assoc_2"/>
</dbReference>
<evidence type="ECO:0000256" key="4">
    <source>
        <dbReference type="ARBA" id="ARBA00022840"/>
    </source>
</evidence>
<dbReference type="SUPFAM" id="SSF48019">
    <property type="entry name" value="post-AAA+ oligomerization domain-like"/>
    <property type="match status" value="1"/>
</dbReference>
<keyword evidence="7" id="KW-1185">Reference proteome</keyword>
<dbReference type="GO" id="GO:0008047">
    <property type="term" value="F:enzyme activator activity"/>
    <property type="evidence" value="ECO:0007669"/>
    <property type="project" value="TreeGrafter"/>
</dbReference>
<dbReference type="EMBL" id="LCYG01000092">
    <property type="protein sequence ID" value="KLK90177.1"/>
    <property type="molecule type" value="Genomic_DNA"/>
</dbReference>
<dbReference type="SUPFAM" id="SSF52540">
    <property type="entry name" value="P-loop containing nucleoside triphosphate hydrolases"/>
    <property type="match status" value="1"/>
</dbReference>
<proteinExistence type="predicted"/>
<dbReference type="SMART" id="SM00382">
    <property type="entry name" value="AAA"/>
    <property type="match status" value="1"/>
</dbReference>
<dbReference type="InterPro" id="IPR008921">
    <property type="entry name" value="DNA_pol3_clamp-load_cplx_C"/>
</dbReference>
<dbReference type="GO" id="GO:0009378">
    <property type="term" value="F:four-way junction helicase activity"/>
    <property type="evidence" value="ECO:0007669"/>
    <property type="project" value="InterPro"/>
</dbReference>
<dbReference type="InterPro" id="IPR021886">
    <property type="entry name" value="MgsA_C"/>
</dbReference>
<dbReference type="InterPro" id="IPR051314">
    <property type="entry name" value="AAA_ATPase_RarA/MGS1/WRNIP1"/>
</dbReference>
<sequence>MVKADLFSKAQEQRPKPLAAEMRPQTLDELIGQQHILGPNGPLRRRVRAGRLGTVILFGPPGVGKTTIARAIGQEMKKEFRSLHPASSNVSDIKAVAQEAQAKDILVFIDEVHRFSSSQQDYLLDLTETGTFDLIAATTGNPYHVLTPALVSRASIFQLEPHSLEDLEQIVERALSFLASRKDLDVRLDAEAMKQLIGRAGGDARRVLNALETLVLGTVSGSVVSITGAMVDEVYQASPLPFDRKGDFHYDTISALIKSMRGSDPDATLYWLARLIHSGEDPRFIARRILIHASEDVGLADNTALQTAAAALTAVQHVGYPEAQIVLAHAALHIARAPKSNSACRGIGAAMAYVKSQPMIPVPAHLRDAHYAGAAKLGHVGYQFPHDDPRGWVEQTYAPGIQPGQFYQSDGRGGHTFEARADAWWERVTGRPQPRYGLDEPNKG</sequence>
<keyword evidence="3" id="KW-0547">Nucleotide-binding</keyword>
<dbReference type="RefSeq" id="WP_047192141.1">
    <property type="nucleotide sequence ID" value="NZ_LCYG01000092.1"/>
</dbReference>
<dbReference type="FunFam" id="1.20.272.10:FF:000001">
    <property type="entry name" value="Putative AAA family ATPase"/>
    <property type="match status" value="1"/>
</dbReference>
<evidence type="ECO:0000313" key="7">
    <source>
        <dbReference type="Proteomes" id="UP000035489"/>
    </source>
</evidence>
<dbReference type="CDD" id="cd18139">
    <property type="entry name" value="HLD_clamp_RarA"/>
    <property type="match status" value="1"/>
</dbReference>
<dbReference type="Gene3D" id="1.10.8.60">
    <property type="match status" value="1"/>
</dbReference>
<dbReference type="Pfam" id="PF16193">
    <property type="entry name" value="AAA_assoc_2"/>
    <property type="match status" value="1"/>
</dbReference>
<comment type="function">
    <text evidence="1">DNA-dependent ATPase that plays important roles in cellular responses to stalled DNA replication processes.</text>
</comment>
<dbReference type="Pfam" id="PF12002">
    <property type="entry name" value="MgsA_C"/>
    <property type="match status" value="1"/>
</dbReference>
<evidence type="ECO:0000256" key="3">
    <source>
        <dbReference type="ARBA" id="ARBA00022741"/>
    </source>
</evidence>
<dbReference type="GO" id="GO:0017116">
    <property type="term" value="F:single-stranded DNA helicase activity"/>
    <property type="evidence" value="ECO:0007669"/>
    <property type="project" value="TreeGrafter"/>
</dbReference>
<accession>A0A0H1RC45</accession>
<dbReference type="Gene3D" id="3.40.50.300">
    <property type="entry name" value="P-loop containing nucleotide triphosphate hydrolases"/>
    <property type="match status" value="1"/>
</dbReference>
<dbReference type="InterPro" id="IPR027417">
    <property type="entry name" value="P-loop_NTPase"/>
</dbReference>
<dbReference type="InterPro" id="IPR003593">
    <property type="entry name" value="AAA+_ATPase"/>
</dbReference>
<dbReference type="GO" id="GO:0005524">
    <property type="term" value="F:ATP binding"/>
    <property type="evidence" value="ECO:0007669"/>
    <property type="project" value="UniProtKB-KW"/>
</dbReference>
<feature type="domain" description="AAA+ ATPase" evidence="5">
    <location>
        <begin position="51"/>
        <end position="165"/>
    </location>
</feature>
<dbReference type="PATRIC" id="fig|1225564.3.peg.7045"/>
<dbReference type="AlphaFoldDB" id="A0A0H1RC45"/>
<protein>
    <recommendedName>
        <fullName evidence="2">Replication-associated recombination protein A</fullName>
    </recommendedName>
</protein>
<dbReference type="PANTHER" id="PTHR13779">
    <property type="entry name" value="WERNER HELICASE-INTERACTING PROTEIN 1 FAMILY MEMBER"/>
    <property type="match status" value="1"/>
</dbReference>
<evidence type="ECO:0000313" key="6">
    <source>
        <dbReference type="EMBL" id="KLK90177.1"/>
    </source>
</evidence>
<name>A0A0H1RC45_9HYPH</name>
<dbReference type="Pfam" id="PF05496">
    <property type="entry name" value="RuvB_N"/>
    <property type="match status" value="1"/>
</dbReference>
<dbReference type="PANTHER" id="PTHR13779:SF7">
    <property type="entry name" value="ATPASE WRNIP1"/>
    <property type="match status" value="1"/>
</dbReference>
<keyword evidence="4" id="KW-0067">ATP-binding</keyword>
<dbReference type="CDD" id="cd00009">
    <property type="entry name" value="AAA"/>
    <property type="match status" value="1"/>
</dbReference>
<dbReference type="Proteomes" id="UP000035489">
    <property type="component" value="Unassembled WGS sequence"/>
</dbReference>
<dbReference type="STRING" id="1225564.AA309_27085"/>
<dbReference type="GO" id="GO:0006261">
    <property type="term" value="P:DNA-templated DNA replication"/>
    <property type="evidence" value="ECO:0007669"/>
    <property type="project" value="TreeGrafter"/>
</dbReference>
<gene>
    <name evidence="6" type="ORF">AA309_27085</name>
</gene>
<dbReference type="GO" id="GO:0000731">
    <property type="term" value="P:DNA synthesis involved in DNA repair"/>
    <property type="evidence" value="ECO:0007669"/>
    <property type="project" value="TreeGrafter"/>
</dbReference>
<dbReference type="Gene3D" id="1.20.272.10">
    <property type="match status" value="1"/>
</dbReference>
<dbReference type="GO" id="GO:0006310">
    <property type="term" value="P:DNA recombination"/>
    <property type="evidence" value="ECO:0007669"/>
    <property type="project" value="InterPro"/>
</dbReference>
<evidence type="ECO:0000259" key="5">
    <source>
        <dbReference type="SMART" id="SM00382"/>
    </source>
</evidence>
<reference evidence="6 7" key="1">
    <citation type="submission" date="2015-05" db="EMBL/GenBank/DDBJ databases">
        <title>Draft genome sequence of Microvirga vignae strain BR3299, a novel nitrogen fixing bacteria isolated from Brazil semi-aired region.</title>
        <authorList>
            <person name="Zilli J.E."/>
            <person name="Passos S.R."/>
            <person name="Leite J."/>
            <person name="Baldani J.I."/>
            <person name="Xavier G.R."/>
            <person name="Rumjaneck N.G."/>
            <person name="Simoes-Araujo J.L."/>
        </authorList>
    </citation>
    <scope>NUCLEOTIDE SEQUENCE [LARGE SCALE GENOMIC DNA]</scope>
    <source>
        <strain evidence="6 7">BR3299</strain>
    </source>
</reference>
<dbReference type="InterPro" id="IPR008824">
    <property type="entry name" value="RuvB-like_N"/>
</dbReference>
<evidence type="ECO:0000256" key="1">
    <source>
        <dbReference type="ARBA" id="ARBA00002393"/>
    </source>
</evidence>
<dbReference type="GO" id="GO:0003677">
    <property type="term" value="F:DNA binding"/>
    <property type="evidence" value="ECO:0007669"/>
    <property type="project" value="InterPro"/>
</dbReference>
<dbReference type="Gene3D" id="1.10.3710.10">
    <property type="entry name" value="DNA polymerase III clamp loader subunits, C-terminal domain"/>
    <property type="match status" value="1"/>
</dbReference>
<comment type="caution">
    <text evidence="6">The sequence shown here is derived from an EMBL/GenBank/DDBJ whole genome shotgun (WGS) entry which is preliminary data.</text>
</comment>
<evidence type="ECO:0000256" key="2">
    <source>
        <dbReference type="ARBA" id="ARBA00020776"/>
    </source>
</evidence>
<organism evidence="6 7">
    <name type="scientific">Microvirga vignae</name>
    <dbReference type="NCBI Taxonomy" id="1225564"/>
    <lineage>
        <taxon>Bacteria</taxon>
        <taxon>Pseudomonadati</taxon>
        <taxon>Pseudomonadota</taxon>
        <taxon>Alphaproteobacteria</taxon>
        <taxon>Hyphomicrobiales</taxon>
        <taxon>Methylobacteriaceae</taxon>
        <taxon>Microvirga</taxon>
    </lineage>
</organism>